<dbReference type="PANTHER" id="PTHR23315:SF7">
    <property type="entry name" value="U-BOX DOMAIN-CONTAINING PROTEIN 4"/>
    <property type="match status" value="1"/>
</dbReference>
<keyword evidence="4" id="KW-1185">Reference proteome</keyword>
<feature type="region of interest" description="Disordered" evidence="2">
    <location>
        <begin position="1"/>
        <end position="20"/>
    </location>
</feature>
<evidence type="ECO:0000256" key="2">
    <source>
        <dbReference type="SAM" id="MobiDB-lite"/>
    </source>
</evidence>
<dbReference type="InterPro" id="IPR011989">
    <property type="entry name" value="ARM-like"/>
</dbReference>
<dbReference type="PROSITE" id="PS50176">
    <property type="entry name" value="ARM_REPEAT"/>
    <property type="match status" value="1"/>
</dbReference>
<evidence type="ECO:0000313" key="4">
    <source>
        <dbReference type="Proteomes" id="UP001363151"/>
    </source>
</evidence>
<organism evidence="3 4">
    <name type="scientific">Aureococcus anophagefferens</name>
    <name type="common">Harmful bloom alga</name>
    <dbReference type="NCBI Taxonomy" id="44056"/>
    <lineage>
        <taxon>Eukaryota</taxon>
        <taxon>Sar</taxon>
        <taxon>Stramenopiles</taxon>
        <taxon>Ochrophyta</taxon>
        <taxon>Pelagophyceae</taxon>
        <taxon>Pelagomonadales</taxon>
        <taxon>Pelagomonadaceae</taxon>
        <taxon>Aureococcus</taxon>
    </lineage>
</organism>
<evidence type="ECO:0000256" key="1">
    <source>
        <dbReference type="PROSITE-ProRule" id="PRU00259"/>
    </source>
</evidence>
<sequence>MGAALGRPQPAAEPPKRRPRLDIHTLPQEILLHAFSFLTTVQRSPGRPASPTSVAVKTLLRSRFVLGLVSADFEAAMRTHKSAHPRAWFPALYGAVPGDATVGELRSRAAAARHRNLVDVLARRHATERRRPADAARAASRPVDLGTLKELSVIAFDRMLDHLAGRSWQLLVHDVRLVHRGGDHAPETAAVREASDAARALFAGQAAPWRASWPPLARARRPTRAGRRAAPALARRAVLIAEAGAIPPLVELLRDGSADAKSAGRAALRNLACMNAANRVLIAEAGGIPPLLVELLRDGRPAHTKQWAAAALFNIARDNDANAVAIAVAVSLEALVELARAAA</sequence>
<dbReference type="InterPro" id="IPR016024">
    <property type="entry name" value="ARM-type_fold"/>
</dbReference>
<proteinExistence type="predicted"/>
<accession>A0ABR1FPE5</accession>
<reference evidence="3 4" key="1">
    <citation type="submission" date="2024-03" db="EMBL/GenBank/DDBJ databases">
        <title>Aureococcus anophagefferens CCMP1851 and Kratosvirus quantuckense: Draft genome of a second virus-susceptible host strain in the model system.</title>
        <authorList>
            <person name="Chase E."/>
            <person name="Truchon A.R."/>
            <person name="Schepens W."/>
            <person name="Wilhelm S.W."/>
        </authorList>
    </citation>
    <scope>NUCLEOTIDE SEQUENCE [LARGE SCALE GENOMIC DNA]</scope>
    <source>
        <strain evidence="3 4">CCMP1851</strain>
    </source>
</reference>
<dbReference type="SUPFAM" id="SSF48371">
    <property type="entry name" value="ARM repeat"/>
    <property type="match status" value="1"/>
</dbReference>
<dbReference type="Proteomes" id="UP001363151">
    <property type="component" value="Unassembled WGS sequence"/>
</dbReference>
<comment type="caution">
    <text evidence="3">The sequence shown here is derived from an EMBL/GenBank/DDBJ whole genome shotgun (WGS) entry which is preliminary data.</text>
</comment>
<evidence type="ECO:0008006" key="5">
    <source>
        <dbReference type="Google" id="ProtNLM"/>
    </source>
</evidence>
<dbReference type="EMBL" id="JBBJCI010000299">
    <property type="protein sequence ID" value="KAK7234987.1"/>
    <property type="molecule type" value="Genomic_DNA"/>
</dbReference>
<gene>
    <name evidence="3" type="ORF">SO694_00141029</name>
</gene>
<protein>
    <recommendedName>
        <fullName evidence="5">F-box domain-containing protein</fullName>
    </recommendedName>
</protein>
<dbReference type="InterPro" id="IPR000225">
    <property type="entry name" value="Armadillo"/>
</dbReference>
<dbReference type="SMART" id="SM00185">
    <property type="entry name" value="ARM"/>
    <property type="match status" value="2"/>
</dbReference>
<dbReference type="Gene3D" id="1.25.10.10">
    <property type="entry name" value="Leucine-rich Repeat Variant"/>
    <property type="match status" value="1"/>
</dbReference>
<feature type="repeat" description="ARM" evidence="1">
    <location>
        <begin position="244"/>
        <end position="286"/>
    </location>
</feature>
<evidence type="ECO:0000313" key="3">
    <source>
        <dbReference type="EMBL" id="KAK7234987.1"/>
    </source>
</evidence>
<dbReference type="PANTHER" id="PTHR23315">
    <property type="entry name" value="U BOX DOMAIN-CONTAINING"/>
    <property type="match status" value="1"/>
</dbReference>
<name>A0ABR1FPE5_AURAN</name>